<dbReference type="SUPFAM" id="SSF47240">
    <property type="entry name" value="Ferritin-like"/>
    <property type="match status" value="1"/>
</dbReference>
<dbReference type="AlphaFoldDB" id="A0A1M7GVP5"/>
<name>A0A1M7GVP5_9FLAO</name>
<proteinExistence type="predicted"/>
<evidence type="ECO:0000313" key="2">
    <source>
        <dbReference type="Proteomes" id="UP000184092"/>
    </source>
</evidence>
<dbReference type="EMBL" id="FRCL01000003">
    <property type="protein sequence ID" value="SHM20524.1"/>
    <property type="molecule type" value="Genomic_DNA"/>
</dbReference>
<protein>
    <submittedName>
        <fullName evidence="1">Ferritin-like domain-containing protein</fullName>
    </submittedName>
</protein>
<gene>
    <name evidence="1" type="ORF">SAMN05216269_10388</name>
</gene>
<reference evidence="2" key="1">
    <citation type="submission" date="2016-11" db="EMBL/GenBank/DDBJ databases">
        <authorList>
            <person name="Varghese N."/>
            <person name="Submissions S."/>
        </authorList>
    </citation>
    <scope>NUCLEOTIDE SEQUENCE [LARGE SCALE GENOMIC DNA]</scope>
    <source>
        <strain evidence="2">CGMCC 1.2749</strain>
    </source>
</reference>
<dbReference type="InterPro" id="IPR009078">
    <property type="entry name" value="Ferritin-like_SF"/>
</dbReference>
<keyword evidence="2" id="KW-1185">Reference proteome</keyword>
<dbReference type="STRING" id="178356.SAMN05216269_10388"/>
<sequence>MKNVVKIKEVEPSFTDRRKFLKISGLTIVGTGLLLTGCNKDDDLFISPNDVNLTAKYGGGHFPGLKDGIFDLGGNDLGVLTYAYALEQLEADFYTKVVNATGFTTNFTAEDQQVLTDLYYHEVIHREFFKAALSGALPNPKKQLLPNLAFDYGSLDFSSRNQVLATAKALEDTGVAAYNGAGRLLSNPDYLVLAGKIVSVEARHASAIRSLINPNSDDFAGDDVVDPTTGLDVKKNPSEVLAIADGFITTPFTALYLP</sequence>
<dbReference type="Pfam" id="PF13668">
    <property type="entry name" value="Ferritin_2"/>
    <property type="match status" value="1"/>
</dbReference>
<dbReference type="Proteomes" id="UP000184092">
    <property type="component" value="Unassembled WGS sequence"/>
</dbReference>
<accession>A0A1M7GVP5</accession>
<evidence type="ECO:0000313" key="1">
    <source>
        <dbReference type="EMBL" id="SHM20524.1"/>
    </source>
</evidence>
<organism evidence="1 2">
    <name type="scientific">Flavobacterium xinjiangense</name>
    <dbReference type="NCBI Taxonomy" id="178356"/>
    <lineage>
        <taxon>Bacteria</taxon>
        <taxon>Pseudomonadati</taxon>
        <taxon>Bacteroidota</taxon>
        <taxon>Flavobacteriia</taxon>
        <taxon>Flavobacteriales</taxon>
        <taxon>Flavobacteriaceae</taxon>
        <taxon>Flavobacterium</taxon>
    </lineage>
</organism>
<dbReference type="OrthoDB" id="954262at2"/>
<dbReference type="RefSeq" id="WP_073206068.1">
    <property type="nucleotide sequence ID" value="NZ_FRCL01000003.1"/>
</dbReference>